<evidence type="ECO:0000256" key="1">
    <source>
        <dbReference type="ARBA" id="ARBA00004496"/>
    </source>
</evidence>
<evidence type="ECO:0000256" key="5">
    <source>
        <dbReference type="ARBA" id="ARBA00023004"/>
    </source>
</evidence>
<evidence type="ECO:0000256" key="9">
    <source>
        <dbReference type="ARBA" id="ARBA00023157"/>
    </source>
</evidence>
<dbReference type="GO" id="GO:0003677">
    <property type="term" value="F:DNA binding"/>
    <property type="evidence" value="ECO:0007669"/>
    <property type="project" value="UniProtKB-UniRule"/>
</dbReference>
<dbReference type="PANTHER" id="PTHR38839">
    <property type="entry name" value="TRANSCRIPTIONAL REGULATOR WHID-RELATED"/>
    <property type="match status" value="1"/>
</dbReference>
<dbReference type="PROSITE" id="PS51674">
    <property type="entry name" value="4FE4S_WBL"/>
    <property type="match status" value="1"/>
</dbReference>
<name>A0A919FY66_9ACTN</name>
<feature type="binding site" evidence="11">
    <location>
        <position position="40"/>
    </location>
    <ligand>
        <name>[4Fe-4S] cluster</name>
        <dbReference type="ChEBI" id="CHEBI:49883"/>
    </ligand>
</feature>
<proteinExistence type="inferred from homology"/>
<evidence type="ECO:0000313" key="14">
    <source>
        <dbReference type="Proteomes" id="UP000603708"/>
    </source>
</evidence>
<dbReference type="Proteomes" id="UP000603708">
    <property type="component" value="Unassembled WGS sequence"/>
</dbReference>
<keyword evidence="7 11" id="KW-0805">Transcription regulation</keyword>
<accession>A0A919FY66</accession>
<keyword evidence="3 11" id="KW-0004">4Fe-4S</keyword>
<keyword evidence="11" id="KW-0963">Cytoplasm</keyword>
<keyword evidence="9 11" id="KW-1015">Disulfide bond</keyword>
<keyword evidence="6 11" id="KW-0411">Iron-sulfur</keyword>
<evidence type="ECO:0000256" key="3">
    <source>
        <dbReference type="ARBA" id="ARBA00022485"/>
    </source>
</evidence>
<dbReference type="PANTHER" id="PTHR38839:SF6">
    <property type="entry name" value="TRANSCRIPTIONAL REGULATOR WHIB1"/>
    <property type="match status" value="1"/>
</dbReference>
<keyword evidence="8 11" id="KW-0238">DNA-binding</keyword>
<dbReference type="GO" id="GO:0047134">
    <property type="term" value="F:protein-disulfide reductase [NAD(P)H] activity"/>
    <property type="evidence" value="ECO:0007669"/>
    <property type="project" value="TreeGrafter"/>
</dbReference>
<feature type="binding site" evidence="11">
    <location>
        <position position="46"/>
    </location>
    <ligand>
        <name>[4Fe-4S] cluster</name>
        <dbReference type="ChEBI" id="CHEBI:49883"/>
    </ligand>
</feature>
<comment type="subcellular location">
    <subcellularLocation>
        <location evidence="1 11">Cytoplasm</location>
    </subcellularLocation>
</comment>
<evidence type="ECO:0000256" key="11">
    <source>
        <dbReference type="HAMAP-Rule" id="MF_01479"/>
    </source>
</evidence>
<comment type="PTM">
    <text evidence="11">The Fe-S cluster can be nitrosylated by nitric oxide (NO).</text>
</comment>
<dbReference type="GO" id="GO:0046872">
    <property type="term" value="F:metal ion binding"/>
    <property type="evidence" value="ECO:0007669"/>
    <property type="project" value="UniProtKB-KW"/>
</dbReference>
<dbReference type="Pfam" id="PF02467">
    <property type="entry name" value="Whib"/>
    <property type="match status" value="1"/>
</dbReference>
<keyword evidence="10 11" id="KW-0804">Transcription</keyword>
<dbReference type="EMBL" id="BNCD01000003">
    <property type="protein sequence ID" value="GHH74526.1"/>
    <property type="molecule type" value="Genomic_DNA"/>
</dbReference>
<reference evidence="13" key="2">
    <citation type="submission" date="2020-09" db="EMBL/GenBank/DDBJ databases">
        <authorList>
            <person name="Sun Q."/>
            <person name="Ohkuma M."/>
        </authorList>
    </citation>
    <scope>NUCLEOTIDE SEQUENCE</scope>
    <source>
        <strain evidence="13">JCM 5069</strain>
    </source>
</reference>
<comment type="caution">
    <text evidence="13">The sequence shown here is derived from an EMBL/GenBank/DDBJ whole genome shotgun (WGS) entry which is preliminary data.</text>
</comment>
<dbReference type="HAMAP" id="MF_01479">
    <property type="entry name" value="WhiB"/>
    <property type="match status" value="1"/>
</dbReference>
<keyword evidence="14" id="KW-1185">Reference proteome</keyword>
<feature type="domain" description="4Fe-4S Wbl-type" evidence="12">
    <location>
        <begin position="8"/>
        <end position="70"/>
    </location>
</feature>
<organism evidence="13 14">
    <name type="scientific">Streptomyces sulfonofaciens</name>
    <dbReference type="NCBI Taxonomy" id="68272"/>
    <lineage>
        <taxon>Bacteria</taxon>
        <taxon>Bacillati</taxon>
        <taxon>Actinomycetota</taxon>
        <taxon>Actinomycetes</taxon>
        <taxon>Kitasatosporales</taxon>
        <taxon>Streptomycetaceae</taxon>
        <taxon>Streptomyces</taxon>
    </lineage>
</organism>
<reference evidence="13" key="1">
    <citation type="journal article" date="2014" name="Int. J. Syst. Evol. Microbiol.">
        <title>Complete genome sequence of Corynebacterium casei LMG S-19264T (=DSM 44701T), isolated from a smear-ripened cheese.</title>
        <authorList>
            <consortium name="US DOE Joint Genome Institute (JGI-PGF)"/>
            <person name="Walter F."/>
            <person name="Albersmeier A."/>
            <person name="Kalinowski J."/>
            <person name="Ruckert C."/>
        </authorList>
    </citation>
    <scope>NUCLEOTIDE SEQUENCE</scope>
    <source>
        <strain evidence="13">JCM 5069</strain>
    </source>
</reference>
<evidence type="ECO:0000259" key="12">
    <source>
        <dbReference type="PROSITE" id="PS51674"/>
    </source>
</evidence>
<dbReference type="GO" id="GO:0051539">
    <property type="term" value="F:4 iron, 4 sulfur cluster binding"/>
    <property type="evidence" value="ECO:0007669"/>
    <property type="project" value="UniProtKB-UniRule"/>
</dbReference>
<dbReference type="GO" id="GO:0045454">
    <property type="term" value="P:cell redox homeostasis"/>
    <property type="evidence" value="ECO:0007669"/>
    <property type="project" value="TreeGrafter"/>
</dbReference>
<dbReference type="GO" id="GO:0035731">
    <property type="term" value="F:dinitrosyl-iron complex binding"/>
    <property type="evidence" value="ECO:0007669"/>
    <property type="project" value="UniProtKB-UniRule"/>
</dbReference>
<sequence length="83" mass="9542">MDWRQYAACRDEDTEFFFPIGTRGSALQQAQEAKAVCGRCPVAEACLRFALESGQRYGIWGGLDEVERDRLARRNRRRQRTGS</sequence>
<comment type="function">
    <text evidence="11">Acts as a transcriptional regulator. Probably redox-responsive. The apo- but not holo-form probably binds DNA.</text>
</comment>
<gene>
    <name evidence="11" type="primary">whiB</name>
    <name evidence="13" type="ORF">GCM10018793_15960</name>
</gene>
<dbReference type="GO" id="GO:0045892">
    <property type="term" value="P:negative regulation of DNA-templated transcription"/>
    <property type="evidence" value="ECO:0007669"/>
    <property type="project" value="TreeGrafter"/>
</dbReference>
<dbReference type="GO" id="GO:0005737">
    <property type="term" value="C:cytoplasm"/>
    <property type="evidence" value="ECO:0007669"/>
    <property type="project" value="UniProtKB-SubCell"/>
</dbReference>
<keyword evidence="5 11" id="KW-0408">Iron</keyword>
<keyword evidence="4 11" id="KW-0479">Metal-binding</keyword>
<dbReference type="InterPro" id="IPR034768">
    <property type="entry name" value="4FE4S_WBL"/>
</dbReference>
<evidence type="ECO:0000256" key="2">
    <source>
        <dbReference type="ARBA" id="ARBA00006597"/>
    </source>
</evidence>
<evidence type="ECO:0000256" key="8">
    <source>
        <dbReference type="ARBA" id="ARBA00023125"/>
    </source>
</evidence>
<dbReference type="InterPro" id="IPR003482">
    <property type="entry name" value="Whib"/>
</dbReference>
<evidence type="ECO:0000256" key="7">
    <source>
        <dbReference type="ARBA" id="ARBA00023015"/>
    </source>
</evidence>
<dbReference type="RefSeq" id="WP_189930288.1">
    <property type="nucleotide sequence ID" value="NZ_BNCD01000003.1"/>
</dbReference>
<protein>
    <recommendedName>
        <fullName evidence="11">Transcriptional regulator WhiB</fullName>
    </recommendedName>
</protein>
<feature type="binding site" evidence="11">
    <location>
        <position position="9"/>
    </location>
    <ligand>
        <name>[4Fe-4S] cluster</name>
        <dbReference type="ChEBI" id="CHEBI:49883"/>
    </ligand>
</feature>
<evidence type="ECO:0000256" key="6">
    <source>
        <dbReference type="ARBA" id="ARBA00023014"/>
    </source>
</evidence>
<evidence type="ECO:0000313" key="13">
    <source>
        <dbReference type="EMBL" id="GHH74526.1"/>
    </source>
</evidence>
<feature type="binding site" evidence="11">
    <location>
        <position position="37"/>
    </location>
    <ligand>
        <name>[4Fe-4S] cluster</name>
        <dbReference type="ChEBI" id="CHEBI:49883"/>
    </ligand>
</feature>
<comment type="cofactor">
    <cofactor evidence="11">
        <name>[4Fe-4S] cluster</name>
        <dbReference type="ChEBI" id="CHEBI:49883"/>
    </cofactor>
    <text evidence="11">Binds 1 [4Fe-4S] cluster per subunit. Following nitrosylation of the [4Fe-4S] cluster binds 1 [4Fe-8(NO)] cluster per subunit.</text>
</comment>
<evidence type="ECO:0000256" key="4">
    <source>
        <dbReference type="ARBA" id="ARBA00022723"/>
    </source>
</evidence>
<dbReference type="AlphaFoldDB" id="A0A919FY66"/>
<comment type="PTM">
    <text evidence="11">Upon Fe-S cluster removal intramolecular disulfide bonds are formed.</text>
</comment>
<comment type="similarity">
    <text evidence="2 11">Belongs to the WhiB family.</text>
</comment>
<evidence type="ECO:0000256" key="10">
    <source>
        <dbReference type="ARBA" id="ARBA00023163"/>
    </source>
</evidence>